<dbReference type="GO" id="GO:0045454">
    <property type="term" value="P:cell redox homeostasis"/>
    <property type="evidence" value="ECO:0007669"/>
    <property type="project" value="TreeGrafter"/>
</dbReference>
<protein>
    <recommendedName>
        <fullName evidence="2">thioredoxin-dependent peroxiredoxin</fullName>
        <ecNumber evidence="2">1.11.1.24</ecNumber>
    </recommendedName>
    <alternativeName>
        <fullName evidence="8">Thioredoxin peroxidase</fullName>
    </alternativeName>
    <alternativeName>
        <fullName evidence="10">Thioredoxin-dependent peroxiredoxin Bcp</fullName>
    </alternativeName>
</protein>
<keyword evidence="5" id="KW-0560">Oxidoreductase</keyword>
<dbReference type="GO" id="GO:0008379">
    <property type="term" value="F:thioredoxin peroxidase activity"/>
    <property type="evidence" value="ECO:0007669"/>
    <property type="project" value="TreeGrafter"/>
</dbReference>
<dbReference type="EC" id="1.11.1.24" evidence="2"/>
<evidence type="ECO:0000256" key="6">
    <source>
        <dbReference type="ARBA" id="ARBA00023157"/>
    </source>
</evidence>
<evidence type="ECO:0000256" key="1">
    <source>
        <dbReference type="ARBA" id="ARBA00003330"/>
    </source>
</evidence>
<evidence type="ECO:0000256" key="3">
    <source>
        <dbReference type="ARBA" id="ARBA00022559"/>
    </source>
</evidence>
<dbReference type="InterPro" id="IPR000866">
    <property type="entry name" value="AhpC/TSA"/>
</dbReference>
<dbReference type="AlphaFoldDB" id="A0A512CD46"/>
<reference evidence="13 14" key="1">
    <citation type="submission" date="2019-07" db="EMBL/GenBank/DDBJ databases">
        <title>Whole genome shotgun sequence of Cyclobacterium qasimii NBRC 106168.</title>
        <authorList>
            <person name="Hosoyama A."/>
            <person name="Uohara A."/>
            <person name="Ohji S."/>
            <person name="Ichikawa N."/>
        </authorList>
    </citation>
    <scope>NUCLEOTIDE SEQUENCE [LARGE SCALE GENOMIC DNA]</scope>
    <source>
        <strain evidence="13 14">NBRC 106168</strain>
    </source>
</reference>
<dbReference type="InterPro" id="IPR050924">
    <property type="entry name" value="Peroxiredoxin_BCP/PrxQ"/>
</dbReference>
<proteinExistence type="inferred from homology"/>
<feature type="domain" description="Thioredoxin" evidence="12">
    <location>
        <begin position="21"/>
        <end position="188"/>
    </location>
</feature>
<keyword evidence="3" id="KW-0575">Peroxidase</keyword>
<evidence type="ECO:0000259" key="12">
    <source>
        <dbReference type="PROSITE" id="PS51352"/>
    </source>
</evidence>
<evidence type="ECO:0000256" key="4">
    <source>
        <dbReference type="ARBA" id="ARBA00022862"/>
    </source>
</evidence>
<evidence type="ECO:0000256" key="11">
    <source>
        <dbReference type="ARBA" id="ARBA00049091"/>
    </source>
</evidence>
<dbReference type="EMBL" id="BJYV01000013">
    <property type="protein sequence ID" value="GEO22134.1"/>
    <property type="molecule type" value="Genomic_DNA"/>
</dbReference>
<dbReference type="SUPFAM" id="SSF52833">
    <property type="entry name" value="Thioredoxin-like"/>
    <property type="match status" value="1"/>
</dbReference>
<dbReference type="InterPro" id="IPR036249">
    <property type="entry name" value="Thioredoxin-like_sf"/>
</dbReference>
<comment type="catalytic activity">
    <reaction evidence="11">
        <text>a hydroperoxide + [thioredoxin]-dithiol = an alcohol + [thioredoxin]-disulfide + H2O</text>
        <dbReference type="Rhea" id="RHEA:62620"/>
        <dbReference type="Rhea" id="RHEA-COMP:10698"/>
        <dbReference type="Rhea" id="RHEA-COMP:10700"/>
        <dbReference type="ChEBI" id="CHEBI:15377"/>
        <dbReference type="ChEBI" id="CHEBI:29950"/>
        <dbReference type="ChEBI" id="CHEBI:30879"/>
        <dbReference type="ChEBI" id="CHEBI:35924"/>
        <dbReference type="ChEBI" id="CHEBI:50058"/>
        <dbReference type="EC" id="1.11.1.24"/>
    </reaction>
</comment>
<dbReference type="PROSITE" id="PS51352">
    <property type="entry name" value="THIOREDOXIN_2"/>
    <property type="match status" value="1"/>
</dbReference>
<keyword evidence="14" id="KW-1185">Reference proteome</keyword>
<comment type="caution">
    <text evidence="13">The sequence shown here is derived from an EMBL/GenBank/DDBJ whole genome shotgun (WGS) entry which is preliminary data.</text>
</comment>
<evidence type="ECO:0000313" key="13">
    <source>
        <dbReference type="EMBL" id="GEO22134.1"/>
    </source>
</evidence>
<dbReference type="PANTHER" id="PTHR42801:SF7">
    <property type="entry name" value="SLL1159 PROTEIN"/>
    <property type="match status" value="1"/>
</dbReference>
<keyword evidence="4" id="KW-0049">Antioxidant</keyword>
<dbReference type="RefSeq" id="WP_020891410.1">
    <property type="nucleotide sequence ID" value="NZ_BJYV01000013.1"/>
</dbReference>
<dbReference type="CDD" id="cd02970">
    <property type="entry name" value="PRX_like2"/>
    <property type="match status" value="1"/>
</dbReference>
<sequence length="188" mass="21060">MSKLQEFQKLVIANASNVKGLKVGDRAPDFVLPNAFGNMISLSDCLKSGPVILKFYRGEWCPICNLDLREIQQYVDQFNGFNTKVIAISPQKPDDALTITQKNELGFEVLSDSDQEVIKAYNLQFDPGKDYHQRRDLSALNGDGSITLPVPATFVIGKDFRVIASHVEANYTERMTPVEILKVLTNKH</sequence>
<keyword evidence="7" id="KW-0676">Redox-active center</keyword>
<comment type="similarity">
    <text evidence="9">Belongs to the peroxiredoxin family. BCP/PrxQ subfamily.</text>
</comment>
<evidence type="ECO:0000256" key="8">
    <source>
        <dbReference type="ARBA" id="ARBA00032824"/>
    </source>
</evidence>
<evidence type="ECO:0000256" key="5">
    <source>
        <dbReference type="ARBA" id="ARBA00023002"/>
    </source>
</evidence>
<dbReference type="Pfam" id="PF00578">
    <property type="entry name" value="AhpC-TSA"/>
    <property type="match status" value="1"/>
</dbReference>
<dbReference type="Proteomes" id="UP000321301">
    <property type="component" value="Unassembled WGS sequence"/>
</dbReference>
<evidence type="ECO:0000256" key="10">
    <source>
        <dbReference type="ARBA" id="ARBA00042639"/>
    </source>
</evidence>
<dbReference type="GO" id="GO:0005737">
    <property type="term" value="C:cytoplasm"/>
    <property type="evidence" value="ECO:0007669"/>
    <property type="project" value="TreeGrafter"/>
</dbReference>
<dbReference type="GO" id="GO:0034599">
    <property type="term" value="P:cellular response to oxidative stress"/>
    <property type="evidence" value="ECO:0007669"/>
    <property type="project" value="TreeGrafter"/>
</dbReference>
<evidence type="ECO:0000313" key="14">
    <source>
        <dbReference type="Proteomes" id="UP000321301"/>
    </source>
</evidence>
<evidence type="ECO:0000256" key="7">
    <source>
        <dbReference type="ARBA" id="ARBA00023284"/>
    </source>
</evidence>
<organism evidence="13 14">
    <name type="scientific">Cyclobacterium qasimii</name>
    <dbReference type="NCBI Taxonomy" id="1350429"/>
    <lineage>
        <taxon>Bacteria</taxon>
        <taxon>Pseudomonadati</taxon>
        <taxon>Bacteroidota</taxon>
        <taxon>Cytophagia</taxon>
        <taxon>Cytophagales</taxon>
        <taxon>Cyclobacteriaceae</taxon>
        <taxon>Cyclobacterium</taxon>
    </lineage>
</organism>
<evidence type="ECO:0000256" key="2">
    <source>
        <dbReference type="ARBA" id="ARBA00013017"/>
    </source>
</evidence>
<name>A0A512CD46_9BACT</name>
<gene>
    <name evidence="13" type="ORF">CQA01_26680</name>
</gene>
<evidence type="ECO:0000256" key="9">
    <source>
        <dbReference type="ARBA" id="ARBA00038489"/>
    </source>
</evidence>
<dbReference type="InterPro" id="IPR013766">
    <property type="entry name" value="Thioredoxin_domain"/>
</dbReference>
<accession>A0A512CD46</accession>
<dbReference type="PANTHER" id="PTHR42801">
    <property type="entry name" value="THIOREDOXIN-DEPENDENT PEROXIDE REDUCTASE"/>
    <property type="match status" value="1"/>
</dbReference>
<dbReference type="Gene3D" id="3.40.30.10">
    <property type="entry name" value="Glutaredoxin"/>
    <property type="match status" value="1"/>
</dbReference>
<comment type="function">
    <text evidence="1">Thiol-specific peroxidase that catalyzes the reduction of hydrogen peroxide and organic hydroperoxides to water and alcohols, respectively. Plays a role in cell protection against oxidative stress by detoxifying peroxides and as sensor of hydrogen peroxide-mediated signaling events.</text>
</comment>
<keyword evidence="6" id="KW-1015">Disulfide bond</keyword>